<dbReference type="InterPro" id="IPR001763">
    <property type="entry name" value="Rhodanese-like_dom"/>
</dbReference>
<organism evidence="2 3">
    <name type="scientific">Tautonia plasticadhaerens</name>
    <dbReference type="NCBI Taxonomy" id="2527974"/>
    <lineage>
        <taxon>Bacteria</taxon>
        <taxon>Pseudomonadati</taxon>
        <taxon>Planctomycetota</taxon>
        <taxon>Planctomycetia</taxon>
        <taxon>Isosphaerales</taxon>
        <taxon>Isosphaeraceae</taxon>
        <taxon>Tautonia</taxon>
    </lineage>
</organism>
<dbReference type="PROSITE" id="PS50206">
    <property type="entry name" value="RHODANESE_3"/>
    <property type="match status" value="1"/>
</dbReference>
<dbReference type="PANTHER" id="PTHR43031">
    <property type="entry name" value="FAD-DEPENDENT OXIDOREDUCTASE"/>
    <property type="match status" value="1"/>
</dbReference>
<dbReference type="SMART" id="SM00450">
    <property type="entry name" value="RHOD"/>
    <property type="match status" value="1"/>
</dbReference>
<protein>
    <submittedName>
        <fullName evidence="2">Putative adenylyltransferase/sulfurtransferase MoeZ</fullName>
    </submittedName>
</protein>
<dbReference type="InterPro" id="IPR050229">
    <property type="entry name" value="GlpE_sulfurtransferase"/>
</dbReference>
<accession>A0A518H6C5</accession>
<reference evidence="2 3" key="1">
    <citation type="submission" date="2019-02" db="EMBL/GenBank/DDBJ databases">
        <title>Deep-cultivation of Planctomycetes and their phenomic and genomic characterization uncovers novel biology.</title>
        <authorList>
            <person name="Wiegand S."/>
            <person name="Jogler M."/>
            <person name="Boedeker C."/>
            <person name="Pinto D."/>
            <person name="Vollmers J."/>
            <person name="Rivas-Marin E."/>
            <person name="Kohn T."/>
            <person name="Peeters S.H."/>
            <person name="Heuer A."/>
            <person name="Rast P."/>
            <person name="Oberbeckmann S."/>
            <person name="Bunk B."/>
            <person name="Jeske O."/>
            <person name="Meyerdierks A."/>
            <person name="Storesund J.E."/>
            <person name="Kallscheuer N."/>
            <person name="Luecker S."/>
            <person name="Lage O.M."/>
            <person name="Pohl T."/>
            <person name="Merkel B.J."/>
            <person name="Hornburger P."/>
            <person name="Mueller R.-W."/>
            <person name="Bruemmer F."/>
            <person name="Labrenz M."/>
            <person name="Spormann A.M."/>
            <person name="Op den Camp H."/>
            <person name="Overmann J."/>
            <person name="Amann R."/>
            <person name="Jetten M.S.M."/>
            <person name="Mascher T."/>
            <person name="Medema M.H."/>
            <person name="Devos D.P."/>
            <person name="Kaster A.-K."/>
            <person name="Ovreas L."/>
            <person name="Rohde M."/>
            <person name="Galperin M.Y."/>
            <person name="Jogler C."/>
        </authorList>
    </citation>
    <scope>NUCLEOTIDE SEQUENCE [LARGE SCALE GENOMIC DNA]</scope>
    <source>
        <strain evidence="2 3">ElP</strain>
    </source>
</reference>
<sequence length="194" mass="21784">MTRSSRPSRLARRITRHRPGLSLVGALSAAVGVGAAFVFGRSPGWATVKRLIRLQFPDVRRVTTEQLEGWLDDPERQSPLLLDVRAEDEYAVSHLPGAIHVPPDAGIEELLASVTEDRPIVAYCSVGYRSSVMARRLREAGFEEVANLEGSIFQWANEGRPVVRGGEQVEEVHPYDDRWGRLLDRRLHPRGREE</sequence>
<dbReference type="InterPro" id="IPR036873">
    <property type="entry name" value="Rhodanese-like_dom_sf"/>
</dbReference>
<proteinExistence type="predicted"/>
<keyword evidence="2" id="KW-0548">Nucleotidyltransferase</keyword>
<dbReference type="GO" id="GO:0004792">
    <property type="term" value="F:thiosulfate-cyanide sulfurtransferase activity"/>
    <property type="evidence" value="ECO:0007669"/>
    <property type="project" value="InterPro"/>
</dbReference>
<evidence type="ECO:0000313" key="2">
    <source>
        <dbReference type="EMBL" id="QDV36389.1"/>
    </source>
</evidence>
<evidence type="ECO:0000259" key="1">
    <source>
        <dbReference type="PROSITE" id="PS50206"/>
    </source>
</evidence>
<dbReference type="SUPFAM" id="SSF52821">
    <property type="entry name" value="Rhodanese/Cell cycle control phosphatase"/>
    <property type="match status" value="1"/>
</dbReference>
<dbReference type="KEGG" id="tpla:ElP_43130"/>
<dbReference type="PANTHER" id="PTHR43031:SF1">
    <property type="entry name" value="PYRIDINE NUCLEOTIDE-DISULPHIDE OXIDOREDUCTASE"/>
    <property type="match status" value="1"/>
</dbReference>
<dbReference type="OrthoDB" id="285281at2"/>
<feature type="domain" description="Rhodanese" evidence="1">
    <location>
        <begin position="75"/>
        <end position="164"/>
    </location>
</feature>
<dbReference type="AlphaFoldDB" id="A0A518H6C5"/>
<dbReference type="EMBL" id="CP036426">
    <property type="protein sequence ID" value="QDV36389.1"/>
    <property type="molecule type" value="Genomic_DNA"/>
</dbReference>
<name>A0A518H6C5_9BACT</name>
<dbReference type="RefSeq" id="WP_145272616.1">
    <property type="nucleotide sequence ID" value="NZ_CP036426.1"/>
</dbReference>
<keyword evidence="3" id="KW-1185">Reference proteome</keyword>
<dbReference type="CDD" id="cd00158">
    <property type="entry name" value="RHOD"/>
    <property type="match status" value="1"/>
</dbReference>
<keyword evidence="2" id="KW-0808">Transferase</keyword>
<gene>
    <name evidence="2" type="primary">moeZ_2</name>
    <name evidence="2" type="ORF">ElP_43130</name>
</gene>
<dbReference type="Proteomes" id="UP000317835">
    <property type="component" value="Chromosome"/>
</dbReference>
<evidence type="ECO:0000313" key="3">
    <source>
        <dbReference type="Proteomes" id="UP000317835"/>
    </source>
</evidence>
<dbReference type="InterPro" id="IPR001307">
    <property type="entry name" value="Thiosulphate_STrfase_CS"/>
</dbReference>
<dbReference type="Gene3D" id="3.40.250.10">
    <property type="entry name" value="Rhodanese-like domain"/>
    <property type="match status" value="1"/>
</dbReference>
<dbReference type="Pfam" id="PF00581">
    <property type="entry name" value="Rhodanese"/>
    <property type="match status" value="1"/>
</dbReference>
<dbReference type="GO" id="GO:0016779">
    <property type="term" value="F:nucleotidyltransferase activity"/>
    <property type="evidence" value="ECO:0007669"/>
    <property type="project" value="UniProtKB-KW"/>
</dbReference>
<dbReference type="PROSITE" id="PS00380">
    <property type="entry name" value="RHODANESE_1"/>
    <property type="match status" value="1"/>
</dbReference>